<name>A0A0B8N0Q9_TALPI</name>
<gene>
    <name evidence="4" type="ORF">TCE0_023r07004</name>
</gene>
<reference evidence="5" key="1">
    <citation type="journal article" date="2015" name="Genome Announc.">
        <title>Draft genome sequence of Talaromyces cellulolyticus strain Y-94, a source of lignocellulosic biomass-degrading enzymes.</title>
        <authorList>
            <person name="Fujii T."/>
            <person name="Koike H."/>
            <person name="Sawayama S."/>
            <person name="Yano S."/>
            <person name="Inoue H."/>
        </authorList>
    </citation>
    <scope>NUCLEOTIDE SEQUENCE [LARGE SCALE GENOMIC DNA]</scope>
    <source>
        <strain evidence="5">Y-94</strain>
    </source>
</reference>
<dbReference type="GO" id="GO:0006629">
    <property type="term" value="P:lipid metabolic process"/>
    <property type="evidence" value="ECO:0007669"/>
    <property type="project" value="InterPro"/>
</dbReference>
<evidence type="ECO:0000256" key="1">
    <source>
        <dbReference type="ARBA" id="ARBA00008858"/>
    </source>
</evidence>
<feature type="signal peptide" evidence="3">
    <location>
        <begin position="1"/>
        <end position="19"/>
    </location>
</feature>
<proteinExistence type="inferred from homology"/>
<keyword evidence="5" id="KW-1185">Reference proteome</keyword>
<dbReference type="PANTHER" id="PTHR31571">
    <property type="entry name" value="ALTERED INHERITANCE OF MITOCHONDRIA PROTEIN 6"/>
    <property type="match status" value="1"/>
</dbReference>
<organism evidence="4 5">
    <name type="scientific">Talaromyces pinophilus</name>
    <name type="common">Penicillium pinophilum</name>
    <dbReference type="NCBI Taxonomy" id="128442"/>
    <lineage>
        <taxon>Eukaryota</taxon>
        <taxon>Fungi</taxon>
        <taxon>Dikarya</taxon>
        <taxon>Ascomycota</taxon>
        <taxon>Pezizomycotina</taxon>
        <taxon>Eurotiomycetes</taxon>
        <taxon>Eurotiomycetidae</taxon>
        <taxon>Eurotiales</taxon>
        <taxon>Trichocomaceae</taxon>
        <taxon>Talaromyces</taxon>
        <taxon>Talaromyces sect. Talaromyces</taxon>
    </lineage>
</organism>
<evidence type="ECO:0000256" key="2">
    <source>
        <dbReference type="ARBA" id="ARBA00014286"/>
    </source>
</evidence>
<dbReference type="GO" id="GO:0008081">
    <property type="term" value="F:phosphoric diester hydrolase activity"/>
    <property type="evidence" value="ECO:0007669"/>
    <property type="project" value="InterPro"/>
</dbReference>
<evidence type="ECO:0000313" key="5">
    <source>
        <dbReference type="Proteomes" id="UP000053095"/>
    </source>
</evidence>
<dbReference type="InterPro" id="IPR017946">
    <property type="entry name" value="PLC-like_Pdiesterase_TIM-brl"/>
</dbReference>
<dbReference type="Proteomes" id="UP000053095">
    <property type="component" value="Unassembled WGS sequence"/>
</dbReference>
<dbReference type="AlphaFoldDB" id="A0A0B8N0Q9"/>
<evidence type="ECO:0000313" key="4">
    <source>
        <dbReference type="EMBL" id="GAM37242.1"/>
    </source>
</evidence>
<accession>A0A0B8N0Q9</accession>
<dbReference type="PANTHER" id="PTHR31571:SF1">
    <property type="entry name" value="ALTERED INHERITANCE OF MITOCHONDRIA PROTEIN 6"/>
    <property type="match status" value="1"/>
</dbReference>
<evidence type="ECO:0000256" key="3">
    <source>
        <dbReference type="SAM" id="SignalP"/>
    </source>
</evidence>
<dbReference type="InterPro" id="IPR051236">
    <property type="entry name" value="HAT_RTT109-like"/>
</dbReference>
<sequence>MQVILATVVSLSYFAHSHAAPHEKRSSNYISSCGTTWMARDDVSSNNGELPRRGYLTAVAEFCEQANGHIVPAGDYLSLATRVFLDGGGDPSTNGIPGYVYFEVHNKQSSASHTVDVNNCTSYLQELSNNNSECWGSEHSDTKGGTWQVGSDAISYHALGESVPPAQDAVDKLYTNGALSTLGGSGTVALSPFPLTFTSDVIPLPCHSHNDYTRDIPLYDALSTGCMSVEADVWLHSGNLRVAHTDPGNSGPTIQDLYINPLLALLDAQNPNGGNRNGVYPQSSSQSLVLLIDFKSDGTTTWDAVYTALQPLRDAGYLSYWYGSEFVSRPITIVASGNAPLAQATNTTANPHHDIFMDSRVNESLDGYDTSNTYYASADFESAITSSGSAPLSSPNQQKLTDQLIAGHAKGFLVRYWDIPSTDLWQELVDAGVDRLNVDDLNAVAGIDFHLSS</sequence>
<protein>
    <recommendedName>
        <fullName evidence="2">Altered inheritance of mitochondria protein 6</fullName>
    </recommendedName>
</protein>
<comment type="similarity">
    <text evidence="1">Belongs to the AIM6 family.</text>
</comment>
<keyword evidence="3" id="KW-0732">Signal</keyword>
<dbReference type="SUPFAM" id="SSF51695">
    <property type="entry name" value="PLC-like phosphodiesterases"/>
    <property type="match status" value="1"/>
</dbReference>
<dbReference type="EMBL" id="DF933819">
    <property type="protein sequence ID" value="GAM37242.1"/>
    <property type="molecule type" value="Genomic_DNA"/>
</dbReference>
<feature type="chain" id="PRO_5002135915" description="Altered inheritance of mitochondria protein 6" evidence="3">
    <location>
        <begin position="20"/>
        <end position="453"/>
    </location>
</feature>